<keyword evidence="4" id="KW-1185">Reference proteome</keyword>
<sequence>MSLPSVLIDPPWTGRKAAEPVVEGLKPPAGAVEVWEPGEREEWAGEPVAPIDWDDAIQQHQNGTLWRPTQFTLFREGPEERVRPLLTDWKPDLRYGQSRMEPVVARFGLDALEPALHTAKAHPEKAGAALLPFLEARVARVVAGWLAGKDATRELARVWLTRHGVAAVPYLVPDALGAREPARAKAAMALRVIAAQRSPEAVAEAAHPHGAEVSSLVADVPRVDPADPWAVSLVDPPRLGDWLAPALPSVPLRDGGVLPPEGAGHIAMMLALSAREEYPGLAQVRAACDAASLADFGWTVFEAWQAAGAPPGDVWALTGLGLLGDDTTVRRLTPVVRAWPGRGMHHRAVQGLDVLAAIGTDVALAHLDGIAQKVKYKALQSEAQDKIAQVAARLGLTDEQLADRLVPHLGLDGSGALVLDYGPRRFTVGFDEQLKPYVTDQDGKLRKSLPKPGAKDDPSLAPAAHQRFADMKKQVRAVASLQIGRLESAMLRGRRWTAAEFDEYLARHPLMWHIARRVVWTSGGTALRLAEDRTLADVNDETVTLPAAAPIGIPHPLRLGDDLDAWKRVFADYE</sequence>
<dbReference type="RefSeq" id="WP_131901176.1">
    <property type="nucleotide sequence ID" value="NZ_SMKU01000282.1"/>
</dbReference>
<accession>A0A4R5AJT3</accession>
<evidence type="ECO:0000259" key="2">
    <source>
        <dbReference type="Pfam" id="PF13569"/>
    </source>
</evidence>
<comment type="caution">
    <text evidence="3">The sequence shown here is derived from an EMBL/GenBank/DDBJ whole genome shotgun (WGS) entry which is preliminary data.</text>
</comment>
<feature type="non-terminal residue" evidence="3">
    <location>
        <position position="574"/>
    </location>
</feature>
<dbReference type="InterPro" id="IPR025406">
    <property type="entry name" value="DUF4132"/>
</dbReference>
<name>A0A4R5AJT3_9ACTN</name>
<evidence type="ECO:0000313" key="3">
    <source>
        <dbReference type="EMBL" id="TDD71840.1"/>
    </source>
</evidence>
<reference evidence="3 4" key="1">
    <citation type="submission" date="2019-03" db="EMBL/GenBank/DDBJ databases">
        <title>Draft genome sequences of novel Actinobacteria.</title>
        <authorList>
            <person name="Sahin N."/>
            <person name="Ay H."/>
            <person name="Saygin H."/>
        </authorList>
    </citation>
    <scope>NUCLEOTIDE SEQUENCE [LARGE SCALE GENOMIC DNA]</scope>
    <source>
        <strain evidence="3 4">H3C3</strain>
    </source>
</reference>
<dbReference type="AlphaFoldDB" id="A0A4R5AJT3"/>
<gene>
    <name evidence="3" type="ORF">E1298_35440</name>
</gene>
<dbReference type="Proteomes" id="UP000294513">
    <property type="component" value="Unassembled WGS sequence"/>
</dbReference>
<feature type="region of interest" description="Disordered" evidence="1">
    <location>
        <begin position="442"/>
        <end position="462"/>
    </location>
</feature>
<feature type="domain" description="DUF4132" evidence="2">
    <location>
        <begin position="443"/>
        <end position="574"/>
    </location>
</feature>
<evidence type="ECO:0000256" key="1">
    <source>
        <dbReference type="SAM" id="MobiDB-lite"/>
    </source>
</evidence>
<dbReference type="OrthoDB" id="4554725at2"/>
<organism evidence="3 4">
    <name type="scientific">Actinomadura rubrisoli</name>
    <dbReference type="NCBI Taxonomy" id="2530368"/>
    <lineage>
        <taxon>Bacteria</taxon>
        <taxon>Bacillati</taxon>
        <taxon>Actinomycetota</taxon>
        <taxon>Actinomycetes</taxon>
        <taxon>Streptosporangiales</taxon>
        <taxon>Thermomonosporaceae</taxon>
        <taxon>Actinomadura</taxon>
    </lineage>
</organism>
<proteinExistence type="predicted"/>
<evidence type="ECO:0000313" key="4">
    <source>
        <dbReference type="Proteomes" id="UP000294513"/>
    </source>
</evidence>
<dbReference type="EMBL" id="SMKU01000282">
    <property type="protein sequence ID" value="TDD71840.1"/>
    <property type="molecule type" value="Genomic_DNA"/>
</dbReference>
<protein>
    <submittedName>
        <fullName evidence="3">DUF4132 domain-containing protein</fullName>
    </submittedName>
</protein>
<dbReference type="Pfam" id="PF13569">
    <property type="entry name" value="DUF4132"/>
    <property type="match status" value="1"/>
</dbReference>